<evidence type="ECO:0000256" key="1">
    <source>
        <dbReference type="SAM" id="MobiDB-lite"/>
    </source>
</evidence>
<dbReference type="Proteomes" id="UP000193218">
    <property type="component" value="Unassembled WGS sequence"/>
</dbReference>
<evidence type="ECO:0000313" key="2">
    <source>
        <dbReference type="EMBL" id="ORX34628.1"/>
    </source>
</evidence>
<dbReference type="EMBL" id="NBSH01000013">
    <property type="protein sequence ID" value="ORX34628.1"/>
    <property type="molecule type" value="Genomic_DNA"/>
</dbReference>
<feature type="region of interest" description="Disordered" evidence="1">
    <location>
        <begin position="1"/>
        <end position="48"/>
    </location>
</feature>
<feature type="compositionally biased region" description="Basic and acidic residues" evidence="1">
    <location>
        <begin position="113"/>
        <end position="130"/>
    </location>
</feature>
<dbReference type="InParanoid" id="A0A1Y1U9C2"/>
<feature type="compositionally biased region" description="Low complexity" evidence="1">
    <location>
        <begin position="482"/>
        <end position="494"/>
    </location>
</feature>
<feature type="region of interest" description="Disordered" evidence="1">
    <location>
        <begin position="420"/>
        <end position="523"/>
    </location>
</feature>
<keyword evidence="3" id="KW-1185">Reference proteome</keyword>
<comment type="caution">
    <text evidence="2">The sequence shown here is derived from an EMBL/GenBank/DDBJ whole genome shotgun (WGS) entry which is preliminary data.</text>
</comment>
<name>A0A1Y1U9C2_9TREE</name>
<feature type="compositionally biased region" description="Basic and acidic residues" evidence="1">
    <location>
        <begin position="424"/>
        <end position="433"/>
    </location>
</feature>
<feature type="compositionally biased region" description="Acidic residues" evidence="1">
    <location>
        <begin position="434"/>
        <end position="447"/>
    </location>
</feature>
<sequence>MATVMMPPAPLMLERTGSHPSLTNSTSSDEHDRLPSHRGLPRSAHSEALLTPISLHHDPTTELRSSVSDLLCTSPDTESGGLFPVSAKPTDNERGRKGGRLYFSKSYSALRSKSKESKESKASKESEKSSKRNRSLSLVASAQPPKQSSYVPPVPPMPTSLPQARTPQPKSSGAFGSFFRKLTGKSSKSSSVPQRPALKTSVSQPAPSTLPPPESRTVQSATATAFVESPPSPPKNHDPLPLSTTAARRVSSPPISPHGRPSTAPQTIRAVASSASLRTQNKRHSRQLSQGSGKTKSPSRPGTGNRVPPSSASVPMLAHMRSASEMSAKGLQAYRASLLISTQAAERIPLPVSPQRPSFGDILSQQPAVATPISNDDSDGEAIHDNVFTTSPSVNIDVALPPSAKKQSQSFTLASAIAVPPPPRIEKESQEQKEELEEVDSEAEDECQPLPSRSGPRLAPIVIPRRGSSPRDQARELPSAVSTMTTTSSTVESSGGVPITPVSPISYDPVVDSPEQDVNQGKNSKWRRSIMGLGAAPKQIPIKASRRTSKAEPPTSYDSYIAHQKRIASNRQSCQPTLHTASTLAEGIRHMKKEEQDAAETFFM</sequence>
<accession>A0A1Y1U9C2</accession>
<reference evidence="2 3" key="1">
    <citation type="submission" date="2017-03" db="EMBL/GenBank/DDBJ databases">
        <title>Widespread Adenine N6-methylation of Active Genes in Fungi.</title>
        <authorList>
            <consortium name="DOE Joint Genome Institute"/>
            <person name="Mondo S.J."/>
            <person name="Dannebaum R.O."/>
            <person name="Kuo R.C."/>
            <person name="Louie K.B."/>
            <person name="Bewick A.J."/>
            <person name="Labutti K."/>
            <person name="Haridas S."/>
            <person name="Kuo A."/>
            <person name="Salamov A."/>
            <person name="Ahrendt S.R."/>
            <person name="Lau R."/>
            <person name="Bowen B.P."/>
            <person name="Lipzen A."/>
            <person name="Sullivan W."/>
            <person name="Andreopoulos W.B."/>
            <person name="Clum A."/>
            <person name="Lindquist E."/>
            <person name="Daum C."/>
            <person name="Northen T.R."/>
            <person name="Ramamoorthy G."/>
            <person name="Schmitz R.J."/>
            <person name="Gryganskyi A."/>
            <person name="Culley D."/>
            <person name="Magnuson J."/>
            <person name="James T.Y."/>
            <person name="O'Malley M.A."/>
            <person name="Stajich J.E."/>
            <person name="Spatafora J.W."/>
            <person name="Visel A."/>
            <person name="Grigoriev I.V."/>
        </authorList>
    </citation>
    <scope>NUCLEOTIDE SEQUENCE [LARGE SCALE GENOMIC DNA]</scope>
    <source>
        <strain evidence="2 3">NRRL Y-17943</strain>
    </source>
</reference>
<protein>
    <submittedName>
        <fullName evidence="2">Uncharacterized protein</fullName>
    </submittedName>
</protein>
<feature type="compositionally biased region" description="Polar residues" evidence="1">
    <location>
        <begin position="184"/>
        <end position="193"/>
    </location>
</feature>
<dbReference type="GeneID" id="33553772"/>
<organism evidence="2 3">
    <name type="scientific">Kockovaella imperatae</name>
    <dbReference type="NCBI Taxonomy" id="4999"/>
    <lineage>
        <taxon>Eukaryota</taxon>
        <taxon>Fungi</taxon>
        <taxon>Dikarya</taxon>
        <taxon>Basidiomycota</taxon>
        <taxon>Agaricomycotina</taxon>
        <taxon>Tremellomycetes</taxon>
        <taxon>Tremellales</taxon>
        <taxon>Cuniculitremaceae</taxon>
        <taxon>Kockovaella</taxon>
    </lineage>
</organism>
<proteinExistence type="predicted"/>
<feature type="compositionally biased region" description="Polar residues" evidence="1">
    <location>
        <begin position="18"/>
        <end position="27"/>
    </location>
</feature>
<feature type="compositionally biased region" description="Polar residues" evidence="1">
    <location>
        <begin position="287"/>
        <end position="313"/>
    </location>
</feature>
<feature type="region of interest" description="Disordered" evidence="1">
    <location>
        <begin position="71"/>
        <end position="321"/>
    </location>
</feature>
<dbReference type="AlphaFoldDB" id="A0A1Y1U9C2"/>
<evidence type="ECO:0000313" key="3">
    <source>
        <dbReference type="Proteomes" id="UP000193218"/>
    </source>
</evidence>
<dbReference type="RefSeq" id="XP_021868870.1">
    <property type="nucleotide sequence ID" value="XM_022011964.1"/>
</dbReference>
<gene>
    <name evidence="2" type="ORF">BD324DRAFT_123412</name>
</gene>
<feature type="compositionally biased region" description="Polar residues" evidence="1">
    <location>
        <begin position="160"/>
        <end position="171"/>
    </location>
</feature>
<dbReference type="OrthoDB" id="2596865at2759"/>